<keyword evidence="1" id="KW-1133">Transmembrane helix</keyword>
<protein>
    <submittedName>
        <fullName evidence="2">Uncharacterized protein</fullName>
    </submittedName>
</protein>
<keyword evidence="1" id="KW-0812">Transmembrane</keyword>
<gene>
    <name evidence="2" type="ORF">ACFPFW_09840</name>
</gene>
<sequence>MSIVLLGSLMLICGVLYTLWQALAGRPLTDPSRLSRGEQTLEPKRQGLAFLGLARNWPGVALMALGAICVLYGAAL</sequence>
<dbReference type="EMBL" id="JBHSJF010000006">
    <property type="protein sequence ID" value="MFC5068312.1"/>
    <property type="molecule type" value="Genomic_DNA"/>
</dbReference>
<reference evidence="3" key="1">
    <citation type="journal article" date="2019" name="Int. J. Syst. Evol. Microbiol.">
        <title>The Global Catalogue of Microorganisms (GCM) 10K type strain sequencing project: providing services to taxonomists for standard genome sequencing and annotation.</title>
        <authorList>
            <consortium name="The Broad Institute Genomics Platform"/>
            <consortium name="The Broad Institute Genome Sequencing Center for Infectious Disease"/>
            <person name="Wu L."/>
            <person name="Ma J."/>
        </authorList>
    </citation>
    <scope>NUCLEOTIDE SEQUENCE [LARGE SCALE GENOMIC DNA]</scope>
    <source>
        <strain evidence="3">CGMCC 1.16444</strain>
    </source>
</reference>
<proteinExistence type="predicted"/>
<feature type="transmembrane region" description="Helical" evidence="1">
    <location>
        <begin position="57"/>
        <end position="75"/>
    </location>
</feature>
<evidence type="ECO:0000256" key="1">
    <source>
        <dbReference type="SAM" id="Phobius"/>
    </source>
</evidence>
<evidence type="ECO:0000313" key="3">
    <source>
        <dbReference type="Proteomes" id="UP001595796"/>
    </source>
</evidence>
<dbReference type="Proteomes" id="UP001595796">
    <property type="component" value="Unassembled WGS sequence"/>
</dbReference>
<organism evidence="2 3">
    <name type="scientific">Flaviflagellibacter deserti</name>
    <dbReference type="NCBI Taxonomy" id="2267266"/>
    <lineage>
        <taxon>Bacteria</taxon>
        <taxon>Pseudomonadati</taxon>
        <taxon>Pseudomonadota</taxon>
        <taxon>Alphaproteobacteria</taxon>
        <taxon>Hyphomicrobiales</taxon>
        <taxon>Flaviflagellibacter</taxon>
    </lineage>
</organism>
<accession>A0ABV9Z2G0</accession>
<evidence type="ECO:0000313" key="2">
    <source>
        <dbReference type="EMBL" id="MFC5068312.1"/>
    </source>
</evidence>
<comment type="caution">
    <text evidence="2">The sequence shown here is derived from an EMBL/GenBank/DDBJ whole genome shotgun (WGS) entry which is preliminary data.</text>
</comment>
<dbReference type="RefSeq" id="WP_114955779.1">
    <property type="nucleotide sequence ID" value="NZ_JBHSJF010000006.1"/>
</dbReference>
<keyword evidence="3" id="KW-1185">Reference proteome</keyword>
<name>A0ABV9Z2G0_9HYPH</name>
<keyword evidence="1" id="KW-0472">Membrane</keyword>